<dbReference type="PANTHER" id="PTHR33048:SF47">
    <property type="entry name" value="INTEGRAL MEMBRANE PROTEIN-RELATED"/>
    <property type="match status" value="1"/>
</dbReference>
<dbReference type="PANTHER" id="PTHR33048">
    <property type="entry name" value="PTH11-LIKE INTEGRAL MEMBRANE PROTEIN (AFU_ORTHOLOGUE AFUA_5G11245)"/>
    <property type="match status" value="1"/>
</dbReference>
<protein>
    <recommendedName>
        <fullName evidence="8">Rhodopsin domain-containing protein</fullName>
    </recommendedName>
</protein>
<feature type="transmembrane region" description="Helical" evidence="7">
    <location>
        <begin position="149"/>
        <end position="174"/>
    </location>
</feature>
<evidence type="ECO:0000256" key="4">
    <source>
        <dbReference type="ARBA" id="ARBA00023136"/>
    </source>
</evidence>
<comment type="similarity">
    <text evidence="5">Belongs to the SAT4 family.</text>
</comment>
<dbReference type="AlphaFoldDB" id="A0A9P4MWV8"/>
<comment type="subcellular location">
    <subcellularLocation>
        <location evidence="1">Membrane</location>
        <topology evidence="1">Multi-pass membrane protein</topology>
    </subcellularLocation>
</comment>
<dbReference type="EMBL" id="ML986947">
    <property type="protein sequence ID" value="KAF2257547.1"/>
    <property type="molecule type" value="Genomic_DNA"/>
</dbReference>
<evidence type="ECO:0000256" key="2">
    <source>
        <dbReference type="ARBA" id="ARBA00022692"/>
    </source>
</evidence>
<feature type="transmembrane region" description="Helical" evidence="7">
    <location>
        <begin position="119"/>
        <end position="137"/>
    </location>
</feature>
<reference evidence="10" key="1">
    <citation type="journal article" date="2020" name="Stud. Mycol.">
        <title>101 Dothideomycetes genomes: A test case for predicting lifestyles and emergence of pathogens.</title>
        <authorList>
            <person name="Haridas S."/>
            <person name="Albert R."/>
            <person name="Binder M."/>
            <person name="Bloem J."/>
            <person name="LaButti K."/>
            <person name="Salamov A."/>
            <person name="Andreopoulos B."/>
            <person name="Baker S."/>
            <person name="Barry K."/>
            <person name="Bills G."/>
            <person name="Bluhm B."/>
            <person name="Cannon C."/>
            <person name="Castanera R."/>
            <person name="Culley D."/>
            <person name="Daum C."/>
            <person name="Ezra D."/>
            <person name="Gonzalez J."/>
            <person name="Henrissat B."/>
            <person name="Kuo A."/>
            <person name="Liang C."/>
            <person name="Lipzen A."/>
            <person name="Lutzoni F."/>
            <person name="Magnuson J."/>
            <person name="Mondo S."/>
            <person name="Nolan M."/>
            <person name="Ohm R."/>
            <person name="Pangilinan J."/>
            <person name="Park H.-J."/>
            <person name="Ramirez L."/>
            <person name="Alfaro M."/>
            <person name="Sun H."/>
            <person name="Tritt A."/>
            <person name="Yoshinaga Y."/>
            <person name="Zwiers L.-H."/>
            <person name="Turgeon B."/>
            <person name="Goodwin S."/>
            <person name="Spatafora J."/>
            <person name="Crous P."/>
            <person name="Grigoriev I."/>
        </authorList>
    </citation>
    <scope>NUCLEOTIDE SEQUENCE [LARGE SCALE GENOMIC DNA]</scope>
    <source>
        <strain evidence="10">CBS 304.66</strain>
    </source>
</reference>
<evidence type="ECO:0000256" key="1">
    <source>
        <dbReference type="ARBA" id="ARBA00004141"/>
    </source>
</evidence>
<evidence type="ECO:0000256" key="7">
    <source>
        <dbReference type="SAM" id="Phobius"/>
    </source>
</evidence>
<feature type="domain" description="Rhodopsin" evidence="8">
    <location>
        <begin position="52"/>
        <end position="294"/>
    </location>
</feature>
<evidence type="ECO:0000259" key="8">
    <source>
        <dbReference type="Pfam" id="PF20684"/>
    </source>
</evidence>
<feature type="transmembrane region" description="Helical" evidence="7">
    <location>
        <begin position="37"/>
        <end position="56"/>
    </location>
</feature>
<feature type="region of interest" description="Disordered" evidence="6">
    <location>
        <begin position="323"/>
        <end position="345"/>
    </location>
</feature>
<dbReference type="Proteomes" id="UP000800093">
    <property type="component" value="Unassembled WGS sequence"/>
</dbReference>
<feature type="region of interest" description="Disordered" evidence="6">
    <location>
        <begin position="357"/>
        <end position="377"/>
    </location>
</feature>
<dbReference type="OrthoDB" id="4682787at2759"/>
<keyword evidence="4 7" id="KW-0472">Membrane</keyword>
<accession>A0A9P4MWV8</accession>
<sequence length="377" mass="42676">MSFTPEQIAEYLQQSAMDAPVGIVPDFDDPPDMNHEVATAIYLVVSSLVVFMRLYTKVTVLRHFHLEDWILILGYIIDIGGFKVVTFLLETRHHYGTHMYNLRIGAFFQYDHHFYAANVLYFCIICTLKTAIILQLIRLFTPQGVRNGTFWALHVLLWFNVAFYFAAFWVSVFNCVPVRKAWWRDLVDGHCIEIRKFFIVAQTFNCLTDILILVIPQRVIWSFNMSNARKWGLSLLFFIGIAAVVCSAVRIWVCVELFESVDRSLWMANLGNWTEPEIMCGFLVMSLPVLPKFLKSIGATPLLGKIGTSFRSLFTRGSAAHTKTSSGTVVGSEGPSKDKSGDRQLVTDIEFEELVNRTTGTMGVDSPVSDGRQEGIA</sequence>
<evidence type="ECO:0000256" key="6">
    <source>
        <dbReference type="SAM" id="MobiDB-lite"/>
    </source>
</evidence>
<proteinExistence type="inferred from homology"/>
<evidence type="ECO:0000256" key="3">
    <source>
        <dbReference type="ARBA" id="ARBA00022989"/>
    </source>
</evidence>
<dbReference type="InterPro" id="IPR052337">
    <property type="entry name" value="SAT4-like"/>
</dbReference>
<dbReference type="GO" id="GO:0016020">
    <property type="term" value="C:membrane"/>
    <property type="evidence" value="ECO:0007669"/>
    <property type="project" value="UniProtKB-SubCell"/>
</dbReference>
<feature type="transmembrane region" description="Helical" evidence="7">
    <location>
        <begin position="68"/>
        <end position="89"/>
    </location>
</feature>
<dbReference type="InterPro" id="IPR049326">
    <property type="entry name" value="Rhodopsin_dom_fungi"/>
</dbReference>
<evidence type="ECO:0000313" key="10">
    <source>
        <dbReference type="Proteomes" id="UP000800093"/>
    </source>
</evidence>
<name>A0A9P4MWV8_9PLEO</name>
<evidence type="ECO:0000313" key="9">
    <source>
        <dbReference type="EMBL" id="KAF2257547.1"/>
    </source>
</evidence>
<dbReference type="Pfam" id="PF20684">
    <property type="entry name" value="Fung_rhodopsin"/>
    <property type="match status" value="1"/>
</dbReference>
<comment type="caution">
    <text evidence="9">The sequence shown here is derived from an EMBL/GenBank/DDBJ whole genome shotgun (WGS) entry which is preliminary data.</text>
</comment>
<keyword evidence="3 7" id="KW-1133">Transmembrane helix</keyword>
<gene>
    <name evidence="9" type="ORF">CC78DRAFT_538448</name>
</gene>
<keyword evidence="2 7" id="KW-0812">Transmembrane</keyword>
<evidence type="ECO:0000256" key="5">
    <source>
        <dbReference type="ARBA" id="ARBA00038359"/>
    </source>
</evidence>
<feature type="transmembrane region" description="Helical" evidence="7">
    <location>
        <begin position="235"/>
        <end position="253"/>
    </location>
</feature>
<organism evidence="9 10">
    <name type="scientific">Lojkania enalia</name>
    <dbReference type="NCBI Taxonomy" id="147567"/>
    <lineage>
        <taxon>Eukaryota</taxon>
        <taxon>Fungi</taxon>
        <taxon>Dikarya</taxon>
        <taxon>Ascomycota</taxon>
        <taxon>Pezizomycotina</taxon>
        <taxon>Dothideomycetes</taxon>
        <taxon>Pleosporomycetidae</taxon>
        <taxon>Pleosporales</taxon>
        <taxon>Pleosporales incertae sedis</taxon>
        <taxon>Lojkania</taxon>
    </lineage>
</organism>
<keyword evidence="10" id="KW-1185">Reference proteome</keyword>